<dbReference type="EMBL" id="LT670818">
    <property type="protein sequence ID" value="SHH32360.1"/>
    <property type="molecule type" value="Genomic_DNA"/>
</dbReference>
<protein>
    <submittedName>
        <fullName evidence="2">Uncharacterized protein</fullName>
    </submittedName>
</protein>
<name>A0A1M5S1J8_9BRAD</name>
<dbReference type="Proteomes" id="UP000190675">
    <property type="component" value="Chromosome I"/>
</dbReference>
<proteinExistence type="predicted"/>
<evidence type="ECO:0000313" key="2">
    <source>
        <dbReference type="EMBL" id="SHH32360.1"/>
    </source>
</evidence>
<accession>A0A1M5S1J8</accession>
<evidence type="ECO:0000313" key="3">
    <source>
        <dbReference type="Proteomes" id="UP000190675"/>
    </source>
</evidence>
<organism evidence="2 3">
    <name type="scientific">Bradyrhizobium erythrophlei</name>
    <dbReference type="NCBI Taxonomy" id="1437360"/>
    <lineage>
        <taxon>Bacteria</taxon>
        <taxon>Pseudomonadati</taxon>
        <taxon>Pseudomonadota</taxon>
        <taxon>Alphaproteobacteria</taxon>
        <taxon>Hyphomicrobiales</taxon>
        <taxon>Nitrobacteraceae</taxon>
        <taxon>Bradyrhizobium</taxon>
    </lineage>
</organism>
<feature type="region of interest" description="Disordered" evidence="1">
    <location>
        <begin position="200"/>
        <end position="239"/>
    </location>
</feature>
<dbReference type="AlphaFoldDB" id="A0A1M5S1J8"/>
<sequence>MPGEFIICELNLPLVGRCCPRRSARAICVSADRSIPTWTSISEPSGQTLAVRACVLSRVLRCISGKLMVRFGKSLSRTNSSHRKSDKVAISLALLAICDSLYAKCIPMPGHESFTIHATEIDGQSYPDDYTVIWRGLPIGRIRKNPGLPDHVAQWSWGCNVYGQQSAREDSGQGTDLEDCKAEFKTAWRRIRARLSSADVAKAQAEHGQSRSKNQERNSTLGIGGLAGGAGGPPTAGNI</sequence>
<evidence type="ECO:0000256" key="1">
    <source>
        <dbReference type="SAM" id="MobiDB-lite"/>
    </source>
</evidence>
<gene>
    <name evidence="2" type="ORF">SAMN05444169_6891</name>
</gene>
<feature type="compositionally biased region" description="Gly residues" evidence="1">
    <location>
        <begin position="222"/>
        <end position="239"/>
    </location>
</feature>
<feature type="compositionally biased region" description="Basic and acidic residues" evidence="1">
    <location>
        <begin position="204"/>
        <end position="216"/>
    </location>
</feature>
<reference evidence="2 3" key="1">
    <citation type="submission" date="2016-11" db="EMBL/GenBank/DDBJ databases">
        <authorList>
            <person name="Jaros S."/>
            <person name="Januszkiewicz K."/>
            <person name="Wedrychowicz H."/>
        </authorList>
    </citation>
    <scope>NUCLEOTIDE SEQUENCE [LARGE SCALE GENOMIC DNA]</scope>
    <source>
        <strain evidence="2 3">GAS242</strain>
    </source>
</reference>